<sequence length="258" mass="26458">MAACRLAIEPLPSCLGSPRESRCVALAGLGSNCDSGMVAETRSPCRRYAEESSSRESEVDAGKCSFYLPITIGNRRRVHLRYRISSLLRPAILLSCLPSPPSAGGANFGQQRRLVNSLWPGLDSASASPGLGLVSGAPACPTRRSDRPTVTSTSTSTATATVSLGGLTGVGRLHLGAIGASDRAESRDPVEWIQTPTTPTATSTATATGARSKSDSGAFSASDEGGVGGGGGAALCRPLRFSIGDLIEEEKCAGSALF</sequence>
<dbReference type="Proteomes" id="UP000784294">
    <property type="component" value="Unassembled WGS sequence"/>
</dbReference>
<dbReference type="EMBL" id="CAAALY010271805">
    <property type="protein sequence ID" value="VEL41945.1"/>
    <property type="molecule type" value="Genomic_DNA"/>
</dbReference>
<evidence type="ECO:0000313" key="3">
    <source>
        <dbReference type="Proteomes" id="UP000784294"/>
    </source>
</evidence>
<feature type="compositionally biased region" description="Polar residues" evidence="1">
    <location>
        <begin position="209"/>
        <end position="219"/>
    </location>
</feature>
<evidence type="ECO:0000313" key="2">
    <source>
        <dbReference type="EMBL" id="VEL41945.1"/>
    </source>
</evidence>
<name>A0A448XPW8_9PLAT</name>
<feature type="compositionally biased region" description="Low complexity" evidence="1">
    <location>
        <begin position="195"/>
        <end position="208"/>
    </location>
</feature>
<proteinExistence type="predicted"/>
<keyword evidence="3" id="KW-1185">Reference proteome</keyword>
<gene>
    <name evidence="2" type="ORF">PXEA_LOCUS35385</name>
</gene>
<feature type="non-terminal residue" evidence="2">
    <location>
        <position position="1"/>
    </location>
</feature>
<comment type="caution">
    <text evidence="2">The sequence shown here is derived from an EMBL/GenBank/DDBJ whole genome shotgun (WGS) entry which is preliminary data.</text>
</comment>
<feature type="region of interest" description="Disordered" evidence="1">
    <location>
        <begin position="136"/>
        <end position="157"/>
    </location>
</feature>
<dbReference type="AlphaFoldDB" id="A0A448XPW8"/>
<reference evidence="2" key="1">
    <citation type="submission" date="2018-11" db="EMBL/GenBank/DDBJ databases">
        <authorList>
            <consortium name="Pathogen Informatics"/>
        </authorList>
    </citation>
    <scope>NUCLEOTIDE SEQUENCE</scope>
</reference>
<accession>A0A448XPW8</accession>
<protein>
    <submittedName>
        <fullName evidence="2">Uncharacterized protein</fullName>
    </submittedName>
</protein>
<feature type="region of interest" description="Disordered" evidence="1">
    <location>
        <begin position="193"/>
        <end position="229"/>
    </location>
</feature>
<evidence type="ECO:0000256" key="1">
    <source>
        <dbReference type="SAM" id="MobiDB-lite"/>
    </source>
</evidence>
<organism evidence="2 3">
    <name type="scientific">Protopolystoma xenopodis</name>
    <dbReference type="NCBI Taxonomy" id="117903"/>
    <lineage>
        <taxon>Eukaryota</taxon>
        <taxon>Metazoa</taxon>
        <taxon>Spiralia</taxon>
        <taxon>Lophotrochozoa</taxon>
        <taxon>Platyhelminthes</taxon>
        <taxon>Monogenea</taxon>
        <taxon>Polyopisthocotylea</taxon>
        <taxon>Polystomatidea</taxon>
        <taxon>Polystomatidae</taxon>
        <taxon>Protopolystoma</taxon>
    </lineage>
</organism>